<feature type="compositionally biased region" description="Gly residues" evidence="1">
    <location>
        <begin position="58"/>
        <end position="68"/>
    </location>
</feature>
<evidence type="ECO:0000313" key="3">
    <source>
        <dbReference type="Proteomes" id="UP000075903"/>
    </source>
</evidence>
<reference evidence="2" key="1">
    <citation type="submission" date="2020-05" db="UniProtKB">
        <authorList>
            <consortium name="EnsemblMetazoa"/>
        </authorList>
    </citation>
    <scope>IDENTIFICATION</scope>
    <source>
        <strain evidence="2">MAF</strain>
    </source>
</reference>
<feature type="region of interest" description="Disordered" evidence="1">
    <location>
        <begin position="54"/>
        <end position="90"/>
    </location>
</feature>
<proteinExistence type="predicted"/>
<sequence>MGKCVSSNSRSSSFSCSSVKFVRDRRCLLLDRADSGPWPFVTWADDSGGCFSRSSAVGGAGGGGGGGAESDRVPSADEDGSSCSDDPRRRIRTIRRHGFVVYKPPNRIIHHSSR</sequence>
<organism evidence="2 3">
    <name type="scientific">Anopheles merus</name>
    <name type="common">Mosquito</name>
    <dbReference type="NCBI Taxonomy" id="30066"/>
    <lineage>
        <taxon>Eukaryota</taxon>
        <taxon>Metazoa</taxon>
        <taxon>Ecdysozoa</taxon>
        <taxon>Arthropoda</taxon>
        <taxon>Hexapoda</taxon>
        <taxon>Insecta</taxon>
        <taxon>Pterygota</taxon>
        <taxon>Neoptera</taxon>
        <taxon>Endopterygota</taxon>
        <taxon>Diptera</taxon>
        <taxon>Nematocera</taxon>
        <taxon>Culicoidea</taxon>
        <taxon>Culicidae</taxon>
        <taxon>Anophelinae</taxon>
        <taxon>Anopheles</taxon>
    </lineage>
</organism>
<dbReference type="AlphaFoldDB" id="A0A182V5X2"/>
<name>A0A182V5X2_ANOME</name>
<dbReference type="EnsemblMetazoa" id="AMEM009387-RA">
    <property type="protein sequence ID" value="AMEM009387-PA"/>
    <property type="gene ID" value="AMEM009387"/>
</dbReference>
<accession>A0A182V5X2</accession>
<protein>
    <submittedName>
        <fullName evidence="2">Uncharacterized protein</fullName>
    </submittedName>
</protein>
<dbReference type="VEuPathDB" id="VectorBase:AMEM009387"/>
<dbReference type="Proteomes" id="UP000075903">
    <property type="component" value="Unassembled WGS sequence"/>
</dbReference>
<evidence type="ECO:0000256" key="1">
    <source>
        <dbReference type="SAM" id="MobiDB-lite"/>
    </source>
</evidence>
<keyword evidence="3" id="KW-1185">Reference proteome</keyword>
<evidence type="ECO:0000313" key="2">
    <source>
        <dbReference type="EnsemblMetazoa" id="AMEM009387-PA"/>
    </source>
</evidence>